<evidence type="ECO:0000256" key="2">
    <source>
        <dbReference type="ARBA" id="ARBA00023043"/>
    </source>
</evidence>
<dbReference type="Pfam" id="PF12796">
    <property type="entry name" value="Ank_2"/>
    <property type="match status" value="1"/>
</dbReference>
<evidence type="ECO:0000313" key="5">
    <source>
        <dbReference type="Proteomes" id="UP000191285"/>
    </source>
</evidence>
<keyword evidence="1" id="KW-0677">Repeat</keyword>
<keyword evidence="5" id="KW-1185">Reference proteome</keyword>
<dbReference type="Pfam" id="PF00023">
    <property type="entry name" value="Ank"/>
    <property type="match status" value="1"/>
</dbReference>
<protein>
    <submittedName>
        <fullName evidence="4">Uncharacterized protein</fullName>
    </submittedName>
</protein>
<dbReference type="SUPFAM" id="SSF48403">
    <property type="entry name" value="Ankyrin repeat"/>
    <property type="match status" value="2"/>
</dbReference>
<feature type="region of interest" description="Disordered" evidence="3">
    <location>
        <begin position="575"/>
        <end position="607"/>
    </location>
</feature>
<proteinExistence type="predicted"/>
<dbReference type="OrthoDB" id="426293at2759"/>
<feature type="compositionally biased region" description="Low complexity" evidence="3">
    <location>
        <begin position="584"/>
        <end position="598"/>
    </location>
</feature>
<evidence type="ECO:0000256" key="1">
    <source>
        <dbReference type="ARBA" id="ARBA00022737"/>
    </source>
</evidence>
<evidence type="ECO:0000256" key="3">
    <source>
        <dbReference type="SAM" id="MobiDB-lite"/>
    </source>
</evidence>
<dbReference type="Proteomes" id="UP000191285">
    <property type="component" value="Unassembled WGS sequence"/>
</dbReference>
<dbReference type="EMBL" id="MLKD01000025">
    <property type="protein sequence ID" value="OQE16112.1"/>
    <property type="molecule type" value="Genomic_DNA"/>
</dbReference>
<dbReference type="STRING" id="303698.A0A1V6SPY3"/>
<accession>A0A1V6SPY3</accession>
<dbReference type="PANTHER" id="PTHR24198">
    <property type="entry name" value="ANKYRIN REPEAT AND PROTEIN KINASE DOMAIN-CONTAINING PROTEIN"/>
    <property type="match status" value="1"/>
</dbReference>
<comment type="caution">
    <text evidence="4">The sequence shown here is derived from an EMBL/GenBank/DDBJ whole genome shotgun (WGS) entry which is preliminary data.</text>
</comment>
<dbReference type="InterPro" id="IPR002110">
    <property type="entry name" value="Ankyrin_rpt"/>
</dbReference>
<dbReference type="PANTHER" id="PTHR24198:SF165">
    <property type="entry name" value="ANKYRIN REPEAT-CONTAINING PROTEIN-RELATED"/>
    <property type="match status" value="1"/>
</dbReference>
<dbReference type="AlphaFoldDB" id="A0A1V6SPY3"/>
<dbReference type="SMART" id="SM00248">
    <property type="entry name" value="ANK"/>
    <property type="match status" value="7"/>
</dbReference>
<sequence length="607" mass="68895">MQLLDFTPEIIYMIIDSLPNQRDISALIRTNHCLYDGFHETLYTSTKDKQELLQWTCENGNANLATKMLQLGAKAKMEVRDKPSRSSNAVATEEPSSLLDRDGYQYTWAVRTHGPLNLAIRKSQYEVATAIMNFDPSSITHIDPNDHELPIEAALSTGDKKAIKMIRFRPEFDPRKNGTESRSTLLEFAIYMDVIPGRKKFRENAIKILIQDSRVQFDRHLIHRAIQANLEISCLARLLMRGKQYLKADAEDILITAARSGRADVTRYILKVFDKLHPEKFTGELESKALTHACQVYNREERFTSVNLLLSRKNINLKYRREDDRNQTPLLIVTKHGDLRIIKLLFEKANQNQKPDPNAQDQSGSTPLIIASKARHPTITSYLLSIPGINPDIIDSSNKTALCYASANGANIIVRQLLATNRVNPNHKDNTQTTPITHAIRSSAFAWKWLHSSFNLAPDDPPWTPQELETKSQIHKILHGQISHAVALNSGYQVRRMPHICRKCRARKEERARRKVIEEEQFVDALDVVNQLISRDDVEVDCVDVQGRTPLFWAVGYNQVDVVVSLIETGRVDIHSVSDDGRTPDSLSLEDPSSSVPLIPSDEEFDL</sequence>
<gene>
    <name evidence="4" type="ORF">PENSTE_c025G10357</name>
</gene>
<reference evidence="5" key="1">
    <citation type="journal article" date="2017" name="Nat. Microbiol.">
        <title>Global analysis of biosynthetic gene clusters reveals vast potential of secondary metabolite production in Penicillium species.</title>
        <authorList>
            <person name="Nielsen J.C."/>
            <person name="Grijseels S."/>
            <person name="Prigent S."/>
            <person name="Ji B."/>
            <person name="Dainat J."/>
            <person name="Nielsen K.F."/>
            <person name="Frisvad J.C."/>
            <person name="Workman M."/>
            <person name="Nielsen J."/>
        </authorList>
    </citation>
    <scope>NUCLEOTIDE SEQUENCE [LARGE SCALE GENOMIC DNA]</scope>
    <source>
        <strain evidence="5">IBT 24891</strain>
    </source>
</reference>
<organism evidence="4 5">
    <name type="scientific">Penicillium steckii</name>
    <dbReference type="NCBI Taxonomy" id="303698"/>
    <lineage>
        <taxon>Eukaryota</taxon>
        <taxon>Fungi</taxon>
        <taxon>Dikarya</taxon>
        <taxon>Ascomycota</taxon>
        <taxon>Pezizomycotina</taxon>
        <taxon>Eurotiomycetes</taxon>
        <taxon>Eurotiomycetidae</taxon>
        <taxon>Eurotiales</taxon>
        <taxon>Aspergillaceae</taxon>
        <taxon>Penicillium</taxon>
    </lineage>
</organism>
<name>A0A1V6SPY3_9EURO</name>
<keyword evidence="2" id="KW-0040">ANK repeat</keyword>
<evidence type="ECO:0000313" key="4">
    <source>
        <dbReference type="EMBL" id="OQE16112.1"/>
    </source>
</evidence>
<dbReference type="Gene3D" id="1.25.40.20">
    <property type="entry name" value="Ankyrin repeat-containing domain"/>
    <property type="match status" value="2"/>
</dbReference>
<dbReference type="InterPro" id="IPR036770">
    <property type="entry name" value="Ankyrin_rpt-contain_sf"/>
</dbReference>